<dbReference type="InterPro" id="IPR058242">
    <property type="entry name" value="Capsid_partitivirus"/>
</dbReference>
<protein>
    <submittedName>
        <fullName evidence="1">Putative capsid protein</fullName>
    </submittedName>
</protein>
<name>J9VD97_9VIRU</name>
<dbReference type="EMBL" id="JX297510">
    <property type="protein sequence ID" value="AFR78159.1"/>
    <property type="molecule type" value="Genomic_RNA"/>
</dbReference>
<accession>J9VD97</accession>
<sequence>MSSSVATRAARIPNKNSTVEFKAVDVPDNSLDILAQFKTATSASTQFANEYVIDFFPNMIVPIMYIMLIANRVSQDSGSRAHPKVSSATISAYLVSLLYGYFLGSDAYVRPSPSSHARVWKNSTYKTEFMEFLMTLPVPDCLLPILNQYAPAQTTRSTNIFCIPSAAGFTLETHFGRFIPVNFFTTLHDLGATLPGNSSPQAVLHELATTILHGFVSNELYVADILGYAYSSSGNGTYINSKFYQIFSSVFNPVLFRDQQRRPTLAATDLIAPSAGTDHPNAYDVLFAASPDNLPELQIVFQTVSAYLDGQLKCSSTLGSLLSKPEGTKIFDHGYSAYALPIWIKNDPTSIGHHTATTRLRLASPAVRAATISFLSPPATRPTAATAVTDVIYDEANPPVTHDLPADTAIHHTWPFSLLSSAAAATVFPVLSTTNAPNGNTVIFNSELHTTPKVMVLDTSDISTIAADLVTLSGKIIESFEIDGSTIEMPNEFKNLGLQNSMFADSAVPYVHCISATAFYPRTAGSILPPLHRSNPTTGRSLPASSLMIDRTMVYLPQVDATDYAHGNMSTSIIDAPAPTGLAGLTQTRRTDWLRYLQSFLGFKTATTVNTTTKLAHMEEQRLLAWSPYSYNPARSSDDHTPAYDAEPHYFLLNLRTFFGTDCKLVMTQHPYKAMPVA</sequence>
<evidence type="ECO:0000313" key="1">
    <source>
        <dbReference type="EMBL" id="AFR78159.1"/>
    </source>
</evidence>
<reference evidence="1" key="1">
    <citation type="journal article" date="2014" name="J. Virol.">
        <title>A novel partitivirus that confers hypovirulence on plant pathogenic fungi.</title>
        <authorList>
            <person name="Xiao X."/>
            <person name="Cheng J."/>
            <person name="Tang J."/>
            <person name="Fu Y."/>
            <person name="Jiang D."/>
            <person name="Baker T.S."/>
            <person name="Ghabrial S.A."/>
            <person name="Xie J."/>
        </authorList>
    </citation>
    <scope>NUCLEOTIDE SEQUENCE</scope>
    <source>
        <strain evidence="1">SsPV1-WF-1</strain>
    </source>
</reference>
<proteinExistence type="predicted"/>
<dbReference type="Pfam" id="PF25666">
    <property type="entry name" value="Partiti_capsid"/>
    <property type="match status" value="1"/>
</dbReference>
<organism evidence="1">
    <name type="scientific">Sclerotinia sclerotiorum partitivirus 1</name>
    <dbReference type="NCBI Taxonomy" id="1232468"/>
    <lineage>
        <taxon>Viruses</taxon>
        <taxon>Riboviria</taxon>
        <taxon>Orthornavirae</taxon>
        <taxon>Pisuviricota</taxon>
        <taxon>Duplopiviricetes</taxon>
        <taxon>Durnavirales</taxon>
        <taxon>Partitiviridae</taxon>
    </lineage>
</organism>